<dbReference type="SUPFAM" id="SSF57756">
    <property type="entry name" value="Retrovirus zinc finger-like domains"/>
    <property type="match status" value="1"/>
</dbReference>
<gene>
    <name evidence="3" type="ORF">Tco_1016402</name>
</gene>
<accession>A0ABQ5FNJ9</accession>
<organism evidence="3 4">
    <name type="scientific">Tanacetum coccineum</name>
    <dbReference type="NCBI Taxonomy" id="301880"/>
    <lineage>
        <taxon>Eukaryota</taxon>
        <taxon>Viridiplantae</taxon>
        <taxon>Streptophyta</taxon>
        <taxon>Embryophyta</taxon>
        <taxon>Tracheophyta</taxon>
        <taxon>Spermatophyta</taxon>
        <taxon>Magnoliopsida</taxon>
        <taxon>eudicotyledons</taxon>
        <taxon>Gunneridae</taxon>
        <taxon>Pentapetalae</taxon>
        <taxon>asterids</taxon>
        <taxon>campanulids</taxon>
        <taxon>Asterales</taxon>
        <taxon>Asteraceae</taxon>
        <taxon>Asteroideae</taxon>
        <taxon>Anthemideae</taxon>
        <taxon>Anthemidinae</taxon>
        <taxon>Tanacetum</taxon>
    </lineage>
</organism>
<keyword evidence="4" id="KW-1185">Reference proteome</keyword>
<dbReference type="Proteomes" id="UP001151760">
    <property type="component" value="Unassembled WGS sequence"/>
</dbReference>
<dbReference type="EMBL" id="BQNB010017589">
    <property type="protein sequence ID" value="GJT64922.1"/>
    <property type="molecule type" value="Genomic_DNA"/>
</dbReference>
<keyword evidence="3" id="KW-0808">Transferase</keyword>
<dbReference type="Pfam" id="PF00098">
    <property type="entry name" value="zf-CCHC"/>
    <property type="match status" value="1"/>
</dbReference>
<keyword evidence="1" id="KW-0863">Zinc-finger</keyword>
<dbReference type="PANTHER" id="PTHR35046">
    <property type="entry name" value="ZINC KNUCKLE (CCHC-TYPE) FAMILY PROTEIN"/>
    <property type="match status" value="1"/>
</dbReference>
<evidence type="ECO:0000256" key="1">
    <source>
        <dbReference type="PROSITE-ProRule" id="PRU00047"/>
    </source>
</evidence>
<feature type="domain" description="CCHC-type" evidence="2">
    <location>
        <begin position="20"/>
        <end position="33"/>
    </location>
</feature>
<dbReference type="InterPro" id="IPR001878">
    <property type="entry name" value="Znf_CCHC"/>
</dbReference>
<evidence type="ECO:0000313" key="4">
    <source>
        <dbReference type="Proteomes" id="UP001151760"/>
    </source>
</evidence>
<reference evidence="3" key="1">
    <citation type="journal article" date="2022" name="Int. J. Mol. Sci.">
        <title>Draft Genome of Tanacetum Coccineum: Genomic Comparison of Closely Related Tanacetum-Family Plants.</title>
        <authorList>
            <person name="Yamashiro T."/>
            <person name="Shiraishi A."/>
            <person name="Nakayama K."/>
            <person name="Satake H."/>
        </authorList>
    </citation>
    <scope>NUCLEOTIDE SEQUENCE</scope>
</reference>
<dbReference type="PANTHER" id="PTHR35046:SF23">
    <property type="entry name" value="NUCLEOTIDYLTRANSFERASE, RIBONUCLEASE H"/>
    <property type="match status" value="1"/>
</dbReference>
<name>A0ABQ5FNJ9_9ASTR</name>
<keyword evidence="3" id="KW-0548">Nucleotidyltransferase</keyword>
<evidence type="ECO:0000259" key="2">
    <source>
        <dbReference type="PROSITE" id="PS50158"/>
    </source>
</evidence>
<dbReference type="GO" id="GO:0003964">
    <property type="term" value="F:RNA-directed DNA polymerase activity"/>
    <property type="evidence" value="ECO:0007669"/>
    <property type="project" value="UniProtKB-KW"/>
</dbReference>
<comment type="caution">
    <text evidence="3">The sequence shown here is derived from an EMBL/GenBank/DDBJ whole genome shotgun (WGS) entry which is preliminary data.</text>
</comment>
<keyword evidence="1" id="KW-0862">Zinc</keyword>
<keyword evidence="3" id="KW-0695">RNA-directed DNA polymerase</keyword>
<reference evidence="3" key="2">
    <citation type="submission" date="2022-01" db="EMBL/GenBank/DDBJ databases">
        <authorList>
            <person name="Yamashiro T."/>
            <person name="Shiraishi A."/>
            <person name="Satake H."/>
            <person name="Nakayama K."/>
        </authorList>
    </citation>
    <scope>NUCLEOTIDE SEQUENCE</scope>
</reference>
<proteinExistence type="predicted"/>
<protein>
    <submittedName>
        <fullName evidence="3">Reverse transcriptase domain-containing protein</fullName>
    </submittedName>
</protein>
<sequence length="250" mass="29304">MKPIVPASIITNSSLRTPWCYKCQGLGHIMRDCHNQQMLVEEDVEPDPKYNSNRDELVYEDEEVCIPDVGLKEEDHLEPYQLTWLKKGNVIKEFADISPEEIPSGLPLMRYIQHCIDFVPGSSNPNKPAYRMNPNEYAELEQQVSEGIRMDKANIESIINWPTPTTIYEVHSFHRIAVIMEYLVKINQKAHILELKQRNMKKTDSDNHYAVSIKEDMAYLCLHFTKDHEGTRFYTPYLERTNTSYSRYRM</sequence>
<dbReference type="InterPro" id="IPR036875">
    <property type="entry name" value="Znf_CCHC_sf"/>
</dbReference>
<keyword evidence="1" id="KW-0479">Metal-binding</keyword>
<dbReference type="PROSITE" id="PS50158">
    <property type="entry name" value="ZF_CCHC"/>
    <property type="match status" value="1"/>
</dbReference>
<evidence type="ECO:0000313" key="3">
    <source>
        <dbReference type="EMBL" id="GJT64922.1"/>
    </source>
</evidence>